<proteinExistence type="predicted"/>
<protein>
    <submittedName>
        <fullName evidence="2">Uncharacterized protein</fullName>
    </submittedName>
</protein>
<gene>
    <name evidence="2" type="ORF">PAHAL_1G181000</name>
</gene>
<name>A0A2T8KVQ6_9POAL</name>
<organism evidence="2">
    <name type="scientific">Panicum hallii</name>
    <dbReference type="NCBI Taxonomy" id="206008"/>
    <lineage>
        <taxon>Eukaryota</taxon>
        <taxon>Viridiplantae</taxon>
        <taxon>Streptophyta</taxon>
        <taxon>Embryophyta</taxon>
        <taxon>Tracheophyta</taxon>
        <taxon>Spermatophyta</taxon>
        <taxon>Magnoliopsida</taxon>
        <taxon>Liliopsida</taxon>
        <taxon>Poales</taxon>
        <taxon>Poaceae</taxon>
        <taxon>PACMAD clade</taxon>
        <taxon>Panicoideae</taxon>
        <taxon>Panicodae</taxon>
        <taxon>Paniceae</taxon>
        <taxon>Panicinae</taxon>
        <taxon>Panicum</taxon>
        <taxon>Panicum sect. Panicum</taxon>
    </lineage>
</organism>
<feature type="region of interest" description="Disordered" evidence="1">
    <location>
        <begin position="64"/>
        <end position="96"/>
    </location>
</feature>
<feature type="compositionally biased region" description="Basic and acidic residues" evidence="1">
    <location>
        <begin position="81"/>
        <end position="96"/>
    </location>
</feature>
<dbReference type="Gramene" id="PVH66222">
    <property type="protein sequence ID" value="PVH66222"/>
    <property type="gene ID" value="PAHAL_1G181000"/>
</dbReference>
<dbReference type="EMBL" id="CM008046">
    <property type="protein sequence ID" value="PVH66222.1"/>
    <property type="molecule type" value="Genomic_DNA"/>
</dbReference>
<dbReference type="AlphaFoldDB" id="A0A2T8KVQ6"/>
<evidence type="ECO:0000256" key="1">
    <source>
        <dbReference type="SAM" id="MobiDB-lite"/>
    </source>
</evidence>
<dbReference type="Proteomes" id="UP000243499">
    <property type="component" value="Chromosome 1"/>
</dbReference>
<sequence length="96" mass="10039">MTWRAGVRGGGTLVGVPRTRMLYAVRGLGLMVWASKPSVAGLVVWSSKPSVAGLVVWASKPSERFHGFGPQNPGGGSNAERTARGGIKEVASKQGY</sequence>
<reference evidence="2" key="1">
    <citation type="submission" date="2018-04" db="EMBL/GenBank/DDBJ databases">
        <title>WGS assembly of Panicum hallii.</title>
        <authorList>
            <person name="Lovell J."/>
            <person name="Jenkins J."/>
            <person name="Lowry D."/>
            <person name="Mamidi S."/>
            <person name="Sreedasyam A."/>
            <person name="Weng X."/>
            <person name="Barry K."/>
            <person name="Bonette J."/>
            <person name="Campitelli B."/>
            <person name="Daum C."/>
            <person name="Gordon S."/>
            <person name="Gould B."/>
            <person name="Lipzen A."/>
            <person name="Macqueen A."/>
            <person name="Palacio-Mejia J."/>
            <person name="Plott C."/>
            <person name="Shakirov E."/>
            <person name="Shu S."/>
            <person name="Yoshinaga Y."/>
            <person name="Zane M."/>
            <person name="Rokhsar D."/>
            <person name="Grimwood J."/>
            <person name="Schmutz J."/>
            <person name="Juenger T."/>
        </authorList>
    </citation>
    <scope>NUCLEOTIDE SEQUENCE [LARGE SCALE GENOMIC DNA]</scope>
    <source>
        <strain evidence="2">FIL2</strain>
    </source>
</reference>
<evidence type="ECO:0000313" key="2">
    <source>
        <dbReference type="EMBL" id="PVH66222.1"/>
    </source>
</evidence>
<accession>A0A2T8KVQ6</accession>